<evidence type="ECO:0000256" key="5">
    <source>
        <dbReference type="ARBA" id="ARBA00022989"/>
    </source>
</evidence>
<dbReference type="PANTHER" id="PTHR31503:SF20">
    <property type="entry name" value="CA(2+)_H(+) EXCHANGER, PUTATIVE (EUROFUNG)-RELATED"/>
    <property type="match status" value="1"/>
</dbReference>
<dbReference type="GO" id="GO:0000329">
    <property type="term" value="C:fungal-type vacuole membrane"/>
    <property type="evidence" value="ECO:0007669"/>
    <property type="project" value="TreeGrafter"/>
</dbReference>
<dbReference type="Proteomes" id="UP000031192">
    <property type="component" value="Unassembled WGS sequence"/>
</dbReference>
<feature type="domain" description="Sodium/calcium exchanger membrane region" evidence="10">
    <location>
        <begin position="364"/>
        <end position="505"/>
    </location>
</feature>
<dbReference type="EMBL" id="AZNH01000014">
    <property type="protein sequence ID" value="KID87855.1"/>
    <property type="molecule type" value="Genomic_DNA"/>
</dbReference>
<organism evidence="11 12">
    <name type="scientific">Metarhizium guizhouense (strain ARSEF 977)</name>
    <dbReference type="NCBI Taxonomy" id="1276136"/>
    <lineage>
        <taxon>Eukaryota</taxon>
        <taxon>Fungi</taxon>
        <taxon>Dikarya</taxon>
        <taxon>Ascomycota</taxon>
        <taxon>Pezizomycotina</taxon>
        <taxon>Sordariomycetes</taxon>
        <taxon>Hypocreomycetidae</taxon>
        <taxon>Hypocreales</taxon>
        <taxon>Clavicipitaceae</taxon>
        <taxon>Metarhizium</taxon>
    </lineage>
</organism>
<keyword evidence="4 9" id="KW-0812">Transmembrane</keyword>
<sequence length="512" mass="56284">MSFGHFEKSRQAHHLSDAVNQLITKRIRPVRAFAAGRNDLRRDEESQHELPTSAPDPKLQRTSSIQEIFHSHPQEDHPQDEKGEVGIVHNIVEETPCASPPVLAGQVGMRKKFFSGFKNVKPKTSFTLQGQIKYVLLHSWLMNLVMPCCPVGLVLYHTSGKSTATFVVNFLATLPANFLGNLAMTEIGLRVPRLFADWMSMTTGTFVGCCNRPYQNLNRTAAHMASNLLSLSATSLLIPTASHLLNQAEGRDLLRQSRGVSIVLLVVYACFVICEHWTHWEIFSREVADVPTRPFPFNPISYYRSSRTLTHNDTATEAKEEGPVRAAAAGQSRSASPSSQAHGGGGGGESVPDEDEPRLHLVTAILLLAGSTVLLYYHIDYSVQSIEALTKAIHLSKTFVGLVLFPLANVDYHPIMLAIDGKLGQTVTQTVGKSIQTALLVMPCIVLVAWNWGLGEVTLVFNGFEVVSLFASVLLLNVLMVDAKLHWVQGILLMADWALIAIAAYFATKAKE</sequence>
<keyword evidence="7 9" id="KW-0472">Membrane</keyword>
<keyword evidence="5 9" id="KW-1133">Transmembrane helix</keyword>
<evidence type="ECO:0000256" key="2">
    <source>
        <dbReference type="ARBA" id="ARBA00008170"/>
    </source>
</evidence>
<feature type="transmembrane region" description="Helical" evidence="9">
    <location>
        <begin position="398"/>
        <end position="415"/>
    </location>
</feature>
<dbReference type="PANTHER" id="PTHR31503">
    <property type="entry name" value="VACUOLAR CALCIUM ION TRANSPORTER"/>
    <property type="match status" value="1"/>
</dbReference>
<evidence type="ECO:0000256" key="9">
    <source>
        <dbReference type="SAM" id="Phobius"/>
    </source>
</evidence>
<feature type="transmembrane region" description="Helical" evidence="9">
    <location>
        <begin position="459"/>
        <end position="481"/>
    </location>
</feature>
<evidence type="ECO:0000259" key="10">
    <source>
        <dbReference type="Pfam" id="PF01699"/>
    </source>
</evidence>
<dbReference type="HOGENOM" id="CLU_499736_0_0_1"/>
<feature type="transmembrane region" description="Helical" evidence="9">
    <location>
        <begin position="135"/>
        <end position="157"/>
    </location>
</feature>
<protein>
    <submittedName>
        <fullName evidence="11">Calcium/proton exchanger</fullName>
    </submittedName>
</protein>
<name>A0A0B4GL53_METGA</name>
<dbReference type="Pfam" id="PF01699">
    <property type="entry name" value="Na_Ca_ex"/>
    <property type="match status" value="1"/>
</dbReference>
<feature type="transmembrane region" description="Helical" evidence="9">
    <location>
        <begin position="259"/>
        <end position="278"/>
    </location>
</feature>
<evidence type="ECO:0000256" key="4">
    <source>
        <dbReference type="ARBA" id="ARBA00022692"/>
    </source>
</evidence>
<evidence type="ECO:0000313" key="11">
    <source>
        <dbReference type="EMBL" id="KID87855.1"/>
    </source>
</evidence>
<feature type="transmembrane region" description="Helical" evidence="9">
    <location>
        <begin position="163"/>
        <end position="184"/>
    </location>
</feature>
<dbReference type="OrthoDB" id="1699231at2759"/>
<feature type="region of interest" description="Disordered" evidence="8">
    <location>
        <begin position="36"/>
        <end position="61"/>
    </location>
</feature>
<keyword evidence="3" id="KW-0813">Transport</keyword>
<reference evidence="11 12" key="1">
    <citation type="journal article" date="2014" name="Proc. Natl. Acad. Sci. U.S.A.">
        <title>Trajectory and genomic determinants of fungal-pathogen speciation and host adaptation.</title>
        <authorList>
            <person name="Hu X."/>
            <person name="Xiao G."/>
            <person name="Zheng P."/>
            <person name="Shang Y."/>
            <person name="Su Y."/>
            <person name="Zhang X."/>
            <person name="Liu X."/>
            <person name="Zhan S."/>
            <person name="St Leger R.J."/>
            <person name="Wang C."/>
        </authorList>
    </citation>
    <scope>NUCLEOTIDE SEQUENCE [LARGE SCALE GENOMIC DNA]</scope>
    <source>
        <strain evidence="11 12">ARSEF 977</strain>
    </source>
</reference>
<comment type="subcellular location">
    <subcellularLocation>
        <location evidence="1">Endomembrane system</location>
        <topology evidence="1">Multi-pass membrane protein</topology>
    </subcellularLocation>
</comment>
<evidence type="ECO:0000256" key="8">
    <source>
        <dbReference type="SAM" id="MobiDB-lite"/>
    </source>
</evidence>
<evidence type="ECO:0000256" key="1">
    <source>
        <dbReference type="ARBA" id="ARBA00004127"/>
    </source>
</evidence>
<feature type="compositionally biased region" description="Basic and acidic residues" evidence="8">
    <location>
        <begin position="38"/>
        <end position="48"/>
    </location>
</feature>
<dbReference type="GO" id="GO:0015369">
    <property type="term" value="F:calcium:proton antiporter activity"/>
    <property type="evidence" value="ECO:0007669"/>
    <property type="project" value="TreeGrafter"/>
</dbReference>
<gene>
    <name evidence="11" type="ORF">MGU_05093</name>
</gene>
<keyword evidence="12" id="KW-1185">Reference proteome</keyword>
<dbReference type="GO" id="GO:0012505">
    <property type="term" value="C:endomembrane system"/>
    <property type="evidence" value="ECO:0007669"/>
    <property type="project" value="UniProtKB-SubCell"/>
</dbReference>
<proteinExistence type="inferred from homology"/>
<dbReference type="AlphaFoldDB" id="A0A0B4GL53"/>
<dbReference type="InterPro" id="IPR004713">
    <property type="entry name" value="CaH_exchang"/>
</dbReference>
<accession>A0A0B4GL53</accession>
<evidence type="ECO:0000256" key="6">
    <source>
        <dbReference type="ARBA" id="ARBA00023065"/>
    </source>
</evidence>
<feature type="region of interest" description="Disordered" evidence="8">
    <location>
        <begin position="315"/>
        <end position="354"/>
    </location>
</feature>
<dbReference type="Gene3D" id="1.20.1420.30">
    <property type="entry name" value="NCX, central ion-binding region"/>
    <property type="match status" value="1"/>
</dbReference>
<evidence type="ECO:0000256" key="7">
    <source>
        <dbReference type="ARBA" id="ARBA00023136"/>
    </source>
</evidence>
<dbReference type="InterPro" id="IPR004837">
    <property type="entry name" value="NaCa_Exmemb"/>
</dbReference>
<dbReference type="GO" id="GO:0006874">
    <property type="term" value="P:intracellular calcium ion homeostasis"/>
    <property type="evidence" value="ECO:0007669"/>
    <property type="project" value="TreeGrafter"/>
</dbReference>
<feature type="compositionally biased region" description="Low complexity" evidence="8">
    <location>
        <begin position="325"/>
        <end position="341"/>
    </location>
</feature>
<dbReference type="InterPro" id="IPR044880">
    <property type="entry name" value="NCX_ion-bd_dom_sf"/>
</dbReference>
<evidence type="ECO:0000256" key="3">
    <source>
        <dbReference type="ARBA" id="ARBA00022448"/>
    </source>
</evidence>
<comment type="similarity">
    <text evidence="2">Belongs to the Ca(2+):cation antiporter (CaCA) (TC 2.A.19) family.</text>
</comment>
<feature type="transmembrane region" description="Helical" evidence="9">
    <location>
        <begin position="487"/>
        <end position="507"/>
    </location>
</feature>
<feature type="transmembrane region" description="Helical" evidence="9">
    <location>
        <begin position="435"/>
        <end position="452"/>
    </location>
</feature>
<feature type="transmembrane region" description="Helical" evidence="9">
    <location>
        <begin position="359"/>
        <end position="377"/>
    </location>
</feature>
<keyword evidence="6" id="KW-0406">Ion transport</keyword>
<evidence type="ECO:0000313" key="12">
    <source>
        <dbReference type="Proteomes" id="UP000031192"/>
    </source>
</evidence>
<comment type="caution">
    <text evidence="11">The sequence shown here is derived from an EMBL/GenBank/DDBJ whole genome shotgun (WGS) entry which is preliminary data.</text>
</comment>